<proteinExistence type="predicted"/>
<name>A0A0A6VKL0_BIFLL</name>
<evidence type="ECO:0000313" key="5">
    <source>
        <dbReference type="EMBL" id="TCD96135.1"/>
    </source>
</evidence>
<evidence type="ECO:0000313" key="23">
    <source>
        <dbReference type="Proteomes" id="UP000292260"/>
    </source>
</evidence>
<dbReference type="Proteomes" id="UP000291226">
    <property type="component" value="Unassembled WGS sequence"/>
</dbReference>
<evidence type="ECO:0000313" key="15">
    <source>
        <dbReference type="EMBL" id="TCF69123.1"/>
    </source>
</evidence>
<evidence type="ECO:0000313" key="27">
    <source>
        <dbReference type="Proteomes" id="UP000292787"/>
    </source>
</evidence>
<evidence type="ECO:0000313" key="8">
    <source>
        <dbReference type="EMBL" id="TCE96857.1"/>
    </source>
</evidence>
<dbReference type="EMBL" id="BNHC01000010">
    <property type="protein sequence ID" value="GHM73274.1"/>
    <property type="molecule type" value="Genomic_DNA"/>
</dbReference>
<evidence type="ECO:0000313" key="21">
    <source>
        <dbReference type="Proteomes" id="UP000291713"/>
    </source>
</evidence>
<evidence type="ECO:0000313" key="17">
    <source>
        <dbReference type="EMBL" id="TCF94489.1"/>
    </source>
</evidence>
<keyword evidence="1" id="KW-0812">Transmembrane</keyword>
<evidence type="ECO:0000313" key="24">
    <source>
        <dbReference type="Proteomes" id="UP000292692"/>
    </source>
</evidence>
<dbReference type="EMBL" id="SHQU01000038">
    <property type="protein sequence ID" value="TCE39413.1"/>
    <property type="molecule type" value="Genomic_DNA"/>
</dbReference>
<dbReference type="EMBL" id="SHSP01000018">
    <property type="protein sequence ID" value="TCF30561.1"/>
    <property type="molecule type" value="Genomic_DNA"/>
</dbReference>
<dbReference type="EMBL" id="SHST01000028">
    <property type="protein sequence ID" value="TCF38298.1"/>
    <property type="molecule type" value="Genomic_DNA"/>
</dbReference>
<dbReference type="Proteomes" id="UP000293319">
    <property type="component" value="Unassembled WGS sequence"/>
</dbReference>
<dbReference type="EMBL" id="SHTU01000025">
    <property type="protein sequence ID" value="TCF94489.1"/>
    <property type="molecule type" value="Genomic_DNA"/>
</dbReference>
<dbReference type="Proteomes" id="UP000293475">
    <property type="component" value="Unassembled WGS sequence"/>
</dbReference>
<dbReference type="EMBL" id="SHPO01000022">
    <property type="protein sequence ID" value="TCD77208.1"/>
    <property type="molecule type" value="Genomic_DNA"/>
</dbReference>
<reference evidence="10" key="3">
    <citation type="submission" date="2019-02" db="EMBL/GenBank/DDBJ databases">
        <authorList>
            <person name="Odamaki T."/>
        </authorList>
    </citation>
    <scope>NUCLEOTIDE SEQUENCE</scope>
    <source>
        <strain evidence="3">MCC10004</strain>
        <strain evidence="4">MCC10009</strain>
        <strain evidence="5">MCC10015</strain>
        <strain evidence="6">MCC10043</strain>
        <strain evidence="7">MCC10044</strain>
        <strain evidence="8">MCC10076</strain>
        <strain evidence="9">MCC10083</strain>
        <strain evidence="10">MCC10096</strain>
        <strain evidence="11">MCC10100</strain>
        <strain evidence="12">MCC10102</strain>
        <strain evidence="13">MCC10116</strain>
        <strain evidence="14">MCC10118</strain>
        <strain evidence="15">MCC10119</strain>
        <strain evidence="17">MCC10120</strain>
        <strain evidence="16">MCC10126</strain>
    </source>
</reference>
<evidence type="ECO:0000313" key="32">
    <source>
        <dbReference type="Proteomes" id="UP000293475"/>
    </source>
</evidence>
<evidence type="ECO:0000313" key="16">
    <source>
        <dbReference type="EMBL" id="TCF80873.1"/>
    </source>
</evidence>
<evidence type="ECO:0000313" key="33">
    <source>
        <dbReference type="Proteomes" id="UP000294241"/>
    </source>
</evidence>
<dbReference type="Proteomes" id="UP000293441">
    <property type="component" value="Unassembled WGS sequence"/>
</dbReference>
<dbReference type="Proteomes" id="UP000292729">
    <property type="component" value="Unassembled WGS sequence"/>
</dbReference>
<dbReference type="AlphaFoldDB" id="A0A0A6VKL0"/>
<dbReference type="EMBL" id="SZNG01000005">
    <property type="protein sequence ID" value="TPH36368.1"/>
    <property type="molecule type" value="Genomic_DNA"/>
</dbReference>
<dbReference type="Proteomes" id="UP000291713">
    <property type="component" value="Unassembled WGS sequence"/>
</dbReference>
<dbReference type="EMBL" id="SHPS01000032">
    <property type="protein sequence ID" value="TCD84835.1"/>
    <property type="molecule type" value="Genomic_DNA"/>
</dbReference>
<evidence type="ECO:0000313" key="13">
    <source>
        <dbReference type="EMBL" id="TCF62659.1"/>
    </source>
</evidence>
<dbReference type="Proteomes" id="UP000291881">
    <property type="component" value="Unassembled WGS sequence"/>
</dbReference>
<dbReference type="EMBL" id="SHQV01000020">
    <property type="protein sequence ID" value="TCE43106.1"/>
    <property type="molecule type" value="Genomic_DNA"/>
</dbReference>
<accession>A0A0A6VKL0</accession>
<dbReference type="EMBL" id="SHSV01000028">
    <property type="protein sequence ID" value="TCF43941.1"/>
    <property type="molecule type" value="Genomic_DNA"/>
</dbReference>
<evidence type="ECO:0000313" key="31">
    <source>
        <dbReference type="Proteomes" id="UP000293441"/>
    </source>
</evidence>
<dbReference type="EMBL" id="SHPX01000038">
    <property type="protein sequence ID" value="TCD96135.1"/>
    <property type="molecule type" value="Genomic_DNA"/>
</dbReference>
<feature type="transmembrane region" description="Helical" evidence="1">
    <location>
        <begin position="29"/>
        <end position="49"/>
    </location>
</feature>
<dbReference type="Proteomes" id="UP000663812">
    <property type="component" value="Unassembled WGS sequence"/>
</dbReference>
<evidence type="ECO:0000313" key="9">
    <source>
        <dbReference type="EMBL" id="TCF08717.1"/>
    </source>
</evidence>
<gene>
    <name evidence="18" type="ORF">FCO76_04155</name>
    <name evidence="2" type="ORF">MCC00316_15640</name>
    <name evidence="3" type="ORF">MCC10004_1343</name>
    <name evidence="4" type="ORF">MCC10009_1558</name>
    <name evidence="5" type="ORF">MCC10015_1703</name>
    <name evidence="6" type="ORF">MCC10043_1754</name>
    <name evidence="7" type="ORF">MCC10044_1585</name>
    <name evidence="8" type="ORF">MCC10076_1736</name>
    <name evidence="9" type="ORF">MCC10083_1572</name>
    <name evidence="10" type="ORF">MCC10096_1809</name>
    <name evidence="11" type="ORF">MCC10100_1597</name>
    <name evidence="12" type="ORF">MCC10102_1639</name>
    <name evidence="13" type="ORF">MCC10116_1616</name>
    <name evidence="14" type="ORF">MCC10118_1459</name>
    <name evidence="15" type="ORF">MCC10119_1554</name>
    <name evidence="17" type="ORF">MCC10120_1665</name>
    <name evidence="16" type="ORF">MCC10126_1700</name>
</gene>
<evidence type="ECO:0000313" key="18">
    <source>
        <dbReference type="EMBL" id="TPH36368.1"/>
    </source>
</evidence>
<dbReference type="EMBL" id="SHTF01000024">
    <property type="protein sequence ID" value="TCF62659.1"/>
    <property type="molecule type" value="Genomic_DNA"/>
</dbReference>
<evidence type="ECO:0000313" key="3">
    <source>
        <dbReference type="EMBL" id="TCD77208.1"/>
    </source>
</evidence>
<reference evidence="2" key="5">
    <citation type="journal article" date="2021" name="Appl. Environ. Microbiol.">
        <title>Novel 3-O-alpha-d-Galactosyl-alpha-l-Arabinofuranosidase for the Assimilation of Gum Arabic Arabinogalactan Protein in Bifidobacterium longum subsp. longum.</title>
        <authorList>
            <person name="Sasaki Y."/>
            <person name="Horigome A."/>
            <person name="Odamaki T."/>
            <person name="Xiao J.Z."/>
            <person name="Ishiwata A."/>
            <person name="Ito Y."/>
            <person name="Kitahara K."/>
            <person name="Fujita K."/>
        </authorList>
    </citation>
    <scope>NUCLEOTIDE SEQUENCE</scope>
    <source>
        <strain evidence="2">MCC00316</strain>
    </source>
</reference>
<dbReference type="Proteomes" id="UP000292260">
    <property type="component" value="Unassembled WGS sequence"/>
</dbReference>
<dbReference type="Proteomes" id="UP000292751">
    <property type="component" value="Unassembled WGS sequence"/>
</dbReference>
<evidence type="ECO:0000313" key="7">
    <source>
        <dbReference type="EMBL" id="TCE43106.1"/>
    </source>
</evidence>
<dbReference type="Proteomes" id="UP000293137">
    <property type="component" value="Unassembled WGS sequence"/>
</dbReference>
<comment type="caution">
    <text evidence="10">The sequence shown here is derived from an EMBL/GenBank/DDBJ whole genome shotgun (WGS) entry which is preliminary data.</text>
</comment>
<dbReference type="Proteomes" id="UP000292692">
    <property type="component" value="Unassembled WGS sequence"/>
</dbReference>
<dbReference type="EMBL" id="SHRX01000027">
    <property type="protein sequence ID" value="TCE96857.1"/>
    <property type="molecule type" value="Genomic_DNA"/>
</dbReference>
<keyword evidence="1" id="KW-1133">Transmembrane helix</keyword>
<dbReference type="Proteomes" id="UP000292932">
    <property type="component" value="Unassembled WGS sequence"/>
</dbReference>
<dbReference type="EMBL" id="SHTI01000027">
    <property type="protein sequence ID" value="TCF69123.1"/>
    <property type="molecule type" value="Genomic_DNA"/>
</dbReference>
<dbReference type="RefSeq" id="WP_007052431.1">
    <property type="nucleotide sequence ID" value="NZ_BCYK01000028.1"/>
</dbReference>
<dbReference type="Proteomes" id="UP000291501">
    <property type="component" value="Unassembled WGS sequence"/>
</dbReference>
<organism evidence="10 28">
    <name type="scientific">Bifidobacterium longum subsp. longum</name>
    <dbReference type="NCBI Taxonomy" id="1679"/>
    <lineage>
        <taxon>Bacteria</taxon>
        <taxon>Bacillati</taxon>
        <taxon>Actinomycetota</taxon>
        <taxon>Actinomycetes</taxon>
        <taxon>Bifidobacteriales</taxon>
        <taxon>Bifidobacteriaceae</taxon>
        <taxon>Bifidobacterium</taxon>
    </lineage>
</organism>
<evidence type="ECO:0000313" key="25">
    <source>
        <dbReference type="Proteomes" id="UP000292729"/>
    </source>
</evidence>
<evidence type="ECO:0000313" key="20">
    <source>
        <dbReference type="Proteomes" id="UP000291501"/>
    </source>
</evidence>
<evidence type="ECO:0000313" key="4">
    <source>
        <dbReference type="EMBL" id="TCD84835.1"/>
    </source>
</evidence>
<evidence type="ECO:0000313" key="14">
    <source>
        <dbReference type="EMBL" id="TCF68681.1"/>
    </source>
</evidence>
<evidence type="ECO:0000313" key="19">
    <source>
        <dbReference type="Proteomes" id="UP000291226"/>
    </source>
</evidence>
<sequence length="60" mass="6424">MRAHHVLLLSLCLLAAAYAVLLFVSPAAAPIGVTLTVVGLVLVSTRYAWRAKFLALFNEA</sequence>
<evidence type="ECO:0000313" key="22">
    <source>
        <dbReference type="Proteomes" id="UP000291881"/>
    </source>
</evidence>
<dbReference type="EMBL" id="SHSD01000037">
    <property type="protein sequence ID" value="TCF08717.1"/>
    <property type="molecule type" value="Genomic_DNA"/>
</dbReference>
<evidence type="ECO:0000313" key="29">
    <source>
        <dbReference type="Proteomes" id="UP000293137"/>
    </source>
</evidence>
<evidence type="ECO:0000313" key="26">
    <source>
        <dbReference type="Proteomes" id="UP000292751"/>
    </source>
</evidence>
<dbReference type="EMBL" id="SHTN01000032">
    <property type="protein sequence ID" value="TCF80873.1"/>
    <property type="molecule type" value="Genomic_DNA"/>
</dbReference>
<evidence type="ECO:0000313" key="28">
    <source>
        <dbReference type="Proteomes" id="UP000292932"/>
    </source>
</evidence>
<dbReference type="Proteomes" id="UP000292787">
    <property type="component" value="Unassembled WGS sequence"/>
</dbReference>
<reference evidence="18" key="4">
    <citation type="submission" date="2019-04" db="EMBL/GenBank/DDBJ databases">
        <authorList>
            <person name="Kok C.R."/>
            <person name="Hutkins R."/>
        </authorList>
    </citation>
    <scope>NUCLEOTIDE SEQUENCE</scope>
    <source>
        <strain evidence="18">CR15</strain>
    </source>
</reference>
<reference evidence="18" key="2">
    <citation type="journal article" date="2019" name="Appl. Environ. Microbiol.">
        <title>An in vitro enrichment strategy for formulating synergistic synbiotics.</title>
        <authorList>
            <person name="Kok C.R."/>
            <person name="Quintero D.F.G."/>
            <person name="Niyirora C."/>
            <person name="Rose D."/>
            <person name="Li A."/>
            <person name="Hutkins R."/>
        </authorList>
    </citation>
    <scope>NUCLEOTIDE SEQUENCE</scope>
    <source>
        <strain evidence="18">CR15</strain>
    </source>
</reference>
<keyword evidence="1" id="KW-0472">Membrane</keyword>
<evidence type="ECO:0000313" key="12">
    <source>
        <dbReference type="EMBL" id="TCF43941.1"/>
    </source>
</evidence>
<reference evidence="19 20" key="1">
    <citation type="journal article" date="2018" name="Sci. Rep.">
        <title>Genomic diversity and distribution of Bifidobacterium longum subsp. longum across the human lifespan.</title>
        <authorList>
            <person name="Odamaki T."/>
            <person name="Bottacini F."/>
            <person name="Kato K."/>
            <person name="Mitsuyama E."/>
            <person name="Yoshida K."/>
            <person name="Horigome A."/>
            <person name="Xiao J.Z."/>
            <person name="van Sinderen D."/>
        </authorList>
    </citation>
    <scope>NUCLEOTIDE SEQUENCE [LARGE SCALE GENOMIC DNA]</scope>
    <source>
        <strain evidence="3 32">MCC10004</strain>
        <strain evidence="4 22">MCC10009</strain>
        <strain evidence="5 31">MCC10015</strain>
        <strain evidence="6 23">MCC10043</strain>
        <strain evidence="7 30">MCC10044</strain>
        <strain evidence="8 26">MCC10076</strain>
        <strain evidence="9 19">MCC10083</strain>
        <strain evidence="10 28">MCC10096</strain>
        <strain evidence="11 33">MCC10100</strain>
        <strain evidence="12 24">MCC10102</strain>
        <strain evidence="13 27">MCC10116</strain>
        <strain evidence="14 29">MCC10118</strain>
        <strain evidence="15 25">MCC10119</strain>
        <strain evidence="17 21">MCC10120</strain>
        <strain evidence="16 20">MCC10126</strain>
    </source>
</reference>
<evidence type="ECO:0000256" key="1">
    <source>
        <dbReference type="SAM" id="Phobius"/>
    </source>
</evidence>
<evidence type="ECO:0000313" key="30">
    <source>
        <dbReference type="Proteomes" id="UP000293319"/>
    </source>
</evidence>
<dbReference type="Proteomes" id="UP000294241">
    <property type="component" value="Unassembled WGS sequence"/>
</dbReference>
<evidence type="ECO:0000313" key="10">
    <source>
        <dbReference type="EMBL" id="TCF30561.1"/>
    </source>
</evidence>
<dbReference type="Proteomes" id="UP000315512">
    <property type="component" value="Unassembled WGS sequence"/>
</dbReference>
<dbReference type="EMBL" id="SHTH01000015">
    <property type="protein sequence ID" value="TCF68681.1"/>
    <property type="molecule type" value="Genomic_DNA"/>
</dbReference>
<evidence type="ECO:0000313" key="2">
    <source>
        <dbReference type="EMBL" id="GHM73274.1"/>
    </source>
</evidence>
<protein>
    <submittedName>
        <fullName evidence="10">Uncharacterized protein</fullName>
    </submittedName>
</protein>
<evidence type="ECO:0000313" key="6">
    <source>
        <dbReference type="EMBL" id="TCE39413.1"/>
    </source>
</evidence>
<evidence type="ECO:0000313" key="11">
    <source>
        <dbReference type="EMBL" id="TCF38298.1"/>
    </source>
</evidence>